<dbReference type="PANTHER" id="PTHR43591:SF102">
    <property type="entry name" value="S-ADENOSYL-L-METHIONINE-DEPENDENT METHYLTRANSFERASE"/>
    <property type="match status" value="1"/>
</dbReference>
<dbReference type="CDD" id="cd02440">
    <property type="entry name" value="AdoMet_MTases"/>
    <property type="match status" value="1"/>
</dbReference>
<evidence type="ECO:0000313" key="2">
    <source>
        <dbReference type="EMBL" id="ORY67601.1"/>
    </source>
</evidence>
<reference evidence="2 3" key="1">
    <citation type="submission" date="2016-07" db="EMBL/GenBank/DDBJ databases">
        <title>Pervasive Adenine N6-methylation of Active Genes in Fungi.</title>
        <authorList>
            <consortium name="DOE Joint Genome Institute"/>
            <person name="Mondo S.J."/>
            <person name="Dannebaum R.O."/>
            <person name="Kuo R.C."/>
            <person name="Labutti K."/>
            <person name="Haridas S."/>
            <person name="Kuo A."/>
            <person name="Salamov A."/>
            <person name="Ahrendt S.R."/>
            <person name="Lipzen A."/>
            <person name="Sullivan W."/>
            <person name="Andreopoulos W.B."/>
            <person name="Clum A."/>
            <person name="Lindquist E."/>
            <person name="Daum C."/>
            <person name="Ramamoorthy G.K."/>
            <person name="Gryganskyi A."/>
            <person name="Culley D."/>
            <person name="Magnuson J.K."/>
            <person name="James T.Y."/>
            <person name="O'Malley M.A."/>
            <person name="Stajich J.E."/>
            <person name="Spatafora J.W."/>
            <person name="Visel A."/>
            <person name="Grigoriev I.V."/>
        </authorList>
    </citation>
    <scope>NUCLEOTIDE SEQUENCE [LARGE SCALE GENOMIC DNA]</scope>
    <source>
        <strain evidence="2 3">CBS 129021</strain>
    </source>
</reference>
<name>A0A1Y2E7R6_9PEZI</name>
<dbReference type="OrthoDB" id="2013972at2759"/>
<keyword evidence="2" id="KW-0489">Methyltransferase</keyword>
<dbReference type="GO" id="GO:0032259">
    <property type="term" value="P:methylation"/>
    <property type="evidence" value="ECO:0007669"/>
    <property type="project" value="UniProtKB-KW"/>
</dbReference>
<dbReference type="GeneID" id="63771798"/>
<dbReference type="SUPFAM" id="SSF53335">
    <property type="entry name" value="S-adenosyl-L-methionine-dependent methyltransferases"/>
    <property type="match status" value="1"/>
</dbReference>
<accession>A0A1Y2E7R6</accession>
<dbReference type="Pfam" id="PF13489">
    <property type="entry name" value="Methyltransf_23"/>
    <property type="match status" value="1"/>
</dbReference>
<dbReference type="RefSeq" id="XP_040718225.1">
    <property type="nucleotide sequence ID" value="XM_040855586.1"/>
</dbReference>
<comment type="similarity">
    <text evidence="1">Belongs to the methyltransferase superfamily. LaeA methyltransferase family.</text>
</comment>
<proteinExistence type="inferred from homology"/>
<dbReference type="GO" id="GO:0008168">
    <property type="term" value="F:methyltransferase activity"/>
    <property type="evidence" value="ECO:0007669"/>
    <property type="project" value="UniProtKB-KW"/>
</dbReference>
<dbReference type="InParanoid" id="A0A1Y2E7R6"/>
<comment type="caution">
    <text evidence="2">The sequence shown here is derived from an EMBL/GenBank/DDBJ whole genome shotgun (WGS) entry which is preliminary data.</text>
</comment>
<protein>
    <submittedName>
        <fullName evidence="2">S-adenosyl-L-methionine-dependent methyltransferase</fullName>
    </submittedName>
</protein>
<keyword evidence="3" id="KW-1185">Reference proteome</keyword>
<organism evidence="2 3">
    <name type="scientific">Pseudomassariella vexata</name>
    <dbReference type="NCBI Taxonomy" id="1141098"/>
    <lineage>
        <taxon>Eukaryota</taxon>
        <taxon>Fungi</taxon>
        <taxon>Dikarya</taxon>
        <taxon>Ascomycota</taxon>
        <taxon>Pezizomycotina</taxon>
        <taxon>Sordariomycetes</taxon>
        <taxon>Xylariomycetidae</taxon>
        <taxon>Amphisphaeriales</taxon>
        <taxon>Pseudomassariaceae</taxon>
        <taxon>Pseudomassariella</taxon>
    </lineage>
</organism>
<dbReference type="PANTHER" id="PTHR43591">
    <property type="entry name" value="METHYLTRANSFERASE"/>
    <property type="match status" value="1"/>
</dbReference>
<sequence>MKSGDSVVEPDSILAPDGRFYHGYKDGKYFLPNDADEQDRLDFQHAGVMLLLDGRLACAPVRQPRHVMDVATGTGIWALEFARQNPGSHVIGTDLSRIQPDLEATVPNCEFIKEDAEEEWMYEHKFDYVHLRFVGSCFHSHRTVLRHAFDNMNPGGWIEYQDSLPELYRLGGSAEGSAVKKWCDLMVRGAATMGRDLLVPMHYNNWLIETGFVDVHEEMIPAPFNTWPADPKLKEVGKYSSLNWRTGVLASTRRIVMTTGDISPSELDLLAKEVKAEILDEKNQMFAPFFVVYGRKPFDGEIEKSST</sequence>
<dbReference type="Gene3D" id="3.40.50.150">
    <property type="entry name" value="Vaccinia Virus protein VP39"/>
    <property type="match status" value="1"/>
</dbReference>
<evidence type="ECO:0000313" key="3">
    <source>
        <dbReference type="Proteomes" id="UP000193689"/>
    </source>
</evidence>
<evidence type="ECO:0000256" key="1">
    <source>
        <dbReference type="ARBA" id="ARBA00038158"/>
    </source>
</evidence>
<dbReference type="EMBL" id="MCFJ01000004">
    <property type="protein sequence ID" value="ORY67601.1"/>
    <property type="molecule type" value="Genomic_DNA"/>
</dbReference>
<dbReference type="Proteomes" id="UP000193689">
    <property type="component" value="Unassembled WGS sequence"/>
</dbReference>
<gene>
    <name evidence="2" type="ORF">BCR38DRAFT_338084</name>
</gene>
<dbReference type="InterPro" id="IPR029063">
    <property type="entry name" value="SAM-dependent_MTases_sf"/>
</dbReference>
<dbReference type="STRING" id="1141098.A0A1Y2E7R6"/>
<dbReference type="AlphaFoldDB" id="A0A1Y2E7R6"/>
<keyword evidence="2" id="KW-0808">Transferase</keyword>